<gene>
    <name evidence="1" type="ORF">F5876DRAFT_78869</name>
</gene>
<proteinExistence type="predicted"/>
<organism evidence="1 2">
    <name type="scientific">Lentinula aff. lateritia</name>
    <dbReference type="NCBI Taxonomy" id="2804960"/>
    <lineage>
        <taxon>Eukaryota</taxon>
        <taxon>Fungi</taxon>
        <taxon>Dikarya</taxon>
        <taxon>Basidiomycota</taxon>
        <taxon>Agaricomycotina</taxon>
        <taxon>Agaricomycetes</taxon>
        <taxon>Agaricomycetidae</taxon>
        <taxon>Agaricales</taxon>
        <taxon>Marasmiineae</taxon>
        <taxon>Omphalotaceae</taxon>
        <taxon>Lentinula</taxon>
    </lineage>
</organism>
<keyword evidence="2" id="KW-1185">Reference proteome</keyword>
<protein>
    <submittedName>
        <fullName evidence="1">Uncharacterized protein</fullName>
    </submittedName>
</protein>
<evidence type="ECO:0000313" key="2">
    <source>
        <dbReference type="Proteomes" id="UP001163835"/>
    </source>
</evidence>
<reference evidence="1" key="1">
    <citation type="submission" date="2022-09" db="EMBL/GenBank/DDBJ databases">
        <title>A Global Phylogenomic Analysis of the Shiitake Genus Lentinula.</title>
        <authorList>
            <consortium name="DOE Joint Genome Institute"/>
            <person name="Sierra-Patev S."/>
            <person name="Min B."/>
            <person name="Naranjo-Ortiz M."/>
            <person name="Looney B."/>
            <person name="Konkel Z."/>
            <person name="Slot J.C."/>
            <person name="Sakamoto Y."/>
            <person name="Steenwyk J.L."/>
            <person name="Rokas A."/>
            <person name="Carro J."/>
            <person name="Camarero S."/>
            <person name="Ferreira P."/>
            <person name="Molpeceres G."/>
            <person name="Ruiz-Duenas F.J."/>
            <person name="Serrano A."/>
            <person name="Henrissat B."/>
            <person name="Drula E."/>
            <person name="Hughes K.W."/>
            <person name="Mata J.L."/>
            <person name="Ishikawa N.K."/>
            <person name="Vargas-Isla R."/>
            <person name="Ushijima S."/>
            <person name="Smith C.A."/>
            <person name="Ahrendt S."/>
            <person name="Andreopoulos W."/>
            <person name="He G."/>
            <person name="Labutti K."/>
            <person name="Lipzen A."/>
            <person name="Ng V."/>
            <person name="Riley R."/>
            <person name="Sandor L."/>
            <person name="Barry K."/>
            <person name="Martinez A.T."/>
            <person name="Xiao Y."/>
            <person name="Gibbons J.G."/>
            <person name="Terashima K."/>
            <person name="Grigoriev I.V."/>
            <person name="Hibbett D.S."/>
        </authorList>
    </citation>
    <scope>NUCLEOTIDE SEQUENCE</scope>
    <source>
        <strain evidence="1">TMI1499</strain>
    </source>
</reference>
<comment type="caution">
    <text evidence="1">The sequence shown here is derived from an EMBL/GenBank/DDBJ whole genome shotgun (WGS) entry which is preliminary data.</text>
</comment>
<name>A0ACC1TU53_9AGAR</name>
<evidence type="ECO:0000313" key="1">
    <source>
        <dbReference type="EMBL" id="KAJ3808286.1"/>
    </source>
</evidence>
<dbReference type="Proteomes" id="UP001163835">
    <property type="component" value="Unassembled WGS sequence"/>
</dbReference>
<dbReference type="EMBL" id="MU795233">
    <property type="protein sequence ID" value="KAJ3808286.1"/>
    <property type="molecule type" value="Genomic_DNA"/>
</dbReference>
<accession>A0ACC1TU53</accession>
<sequence>MSIRWRSGTTEGYGTADPPNFHDLFPHFYLTSHKRSILLSLVHIFVSIAQSFGIAAFPFRLPYHVLVHITVPDTEVDNFYVDVFEVLICGTTFLRSWNVKEPMSLSPTYLPLARAIFNTFSITLFLVLTGTGQRVPHLMSQADPLDCATFITEVLIPSLSNVREVQNDLRHQASQQSLEEEAITAQEIKLRTPNTTVHYFVGILFKHGSLHYTALITGWDPVMSKSWNREISQDAVYHTLLRDKN</sequence>